<gene>
    <name evidence="1" type="ORF">A3Q56_01455</name>
</gene>
<keyword evidence="2" id="KW-1185">Reference proteome</keyword>
<sequence length="114" mass="13700">MELNNKFFHLIGHKHPTIWKLIDTIKKQESAVSTIIARNSIGNPVKKTKKLYIDMQIQLQNLIKDYIQSRKTISQFLREIAYNKIFCNILINDNIICRYFIIHPFRKFNLKFYL</sequence>
<dbReference type="OrthoDB" id="6612379at2759"/>
<name>A0A177BB47_9BILA</name>
<dbReference type="EMBL" id="LWCA01000114">
    <property type="protein sequence ID" value="OAF70751.1"/>
    <property type="molecule type" value="Genomic_DNA"/>
</dbReference>
<accession>A0A177BB47</accession>
<dbReference type="Proteomes" id="UP000078046">
    <property type="component" value="Unassembled WGS sequence"/>
</dbReference>
<comment type="caution">
    <text evidence="1">The sequence shown here is derived from an EMBL/GenBank/DDBJ whole genome shotgun (WGS) entry which is preliminary data.</text>
</comment>
<organism evidence="1 2">
    <name type="scientific">Intoshia linei</name>
    <dbReference type="NCBI Taxonomy" id="1819745"/>
    <lineage>
        <taxon>Eukaryota</taxon>
        <taxon>Metazoa</taxon>
        <taxon>Spiralia</taxon>
        <taxon>Lophotrochozoa</taxon>
        <taxon>Mesozoa</taxon>
        <taxon>Orthonectida</taxon>
        <taxon>Rhopaluridae</taxon>
        <taxon>Intoshia</taxon>
    </lineage>
</organism>
<evidence type="ECO:0000313" key="1">
    <source>
        <dbReference type="EMBL" id="OAF70751.1"/>
    </source>
</evidence>
<reference evidence="1 2" key="1">
    <citation type="submission" date="2016-04" db="EMBL/GenBank/DDBJ databases">
        <title>The genome of Intoshia linei affirms orthonectids as highly simplified spiralians.</title>
        <authorList>
            <person name="Mikhailov K.V."/>
            <person name="Slusarev G.S."/>
            <person name="Nikitin M.A."/>
            <person name="Logacheva M.D."/>
            <person name="Penin A."/>
            <person name="Aleoshin V."/>
            <person name="Panchin Y.V."/>
        </authorList>
    </citation>
    <scope>NUCLEOTIDE SEQUENCE [LARGE SCALE GENOMIC DNA]</scope>
    <source>
        <strain evidence="1">Intl2013</strain>
        <tissue evidence="1">Whole animal</tissue>
    </source>
</reference>
<evidence type="ECO:0000313" key="2">
    <source>
        <dbReference type="Proteomes" id="UP000078046"/>
    </source>
</evidence>
<dbReference type="AlphaFoldDB" id="A0A177BB47"/>
<protein>
    <submittedName>
        <fullName evidence="1">Uncharacterized protein</fullName>
    </submittedName>
</protein>
<proteinExistence type="predicted"/>